<dbReference type="SUPFAM" id="SSF51735">
    <property type="entry name" value="NAD(P)-binding Rossmann-fold domains"/>
    <property type="match status" value="1"/>
</dbReference>
<organism evidence="3 4">
    <name type="scientific">Mycolicibacterium hodleri</name>
    <dbReference type="NCBI Taxonomy" id="49897"/>
    <lineage>
        <taxon>Bacteria</taxon>
        <taxon>Bacillati</taxon>
        <taxon>Actinomycetota</taxon>
        <taxon>Actinomycetes</taxon>
        <taxon>Mycobacteriales</taxon>
        <taxon>Mycobacteriaceae</taxon>
        <taxon>Mycolicibacterium</taxon>
    </lineage>
</organism>
<dbReference type="InterPro" id="IPR002347">
    <property type="entry name" value="SDR_fam"/>
</dbReference>
<protein>
    <submittedName>
        <fullName evidence="3">SDR family oxidoreductase</fullName>
    </submittedName>
</protein>
<dbReference type="Pfam" id="PF00106">
    <property type="entry name" value="adh_short"/>
    <property type="match status" value="1"/>
</dbReference>
<gene>
    <name evidence="3" type="ORF">EAH80_00260</name>
</gene>
<reference evidence="3 4" key="1">
    <citation type="journal article" date="2019" name="Environ. Microbiol.">
        <title>Species interactions and distinct microbial communities in high Arctic permafrost affected cryosols are associated with the CH4 and CO2 gas fluxes.</title>
        <authorList>
            <person name="Altshuler I."/>
            <person name="Hamel J."/>
            <person name="Turney S."/>
            <person name="Magnuson E."/>
            <person name="Levesque R."/>
            <person name="Greer C."/>
            <person name="Whyte L.G."/>
        </authorList>
    </citation>
    <scope>NUCLEOTIDE SEQUENCE [LARGE SCALE GENOMIC DNA]</scope>
    <source>
        <strain evidence="3 4">S5.20</strain>
    </source>
</reference>
<dbReference type="CDD" id="cd05233">
    <property type="entry name" value="SDR_c"/>
    <property type="match status" value="1"/>
</dbReference>
<name>A0A502EIX3_9MYCO</name>
<sequence>MKVTGKIAVTGGGQGLGAALAKRFADDGARVVVLDLNAETVRSVAAAIGGRAFTCDVGVREQLDSAIDTIEDVIGPIDLFCSNAAIFGGDGSSGLAETPDALWESAININLMSHIWAATKLVPLMEGRGGGYFLQVLSAAGLITGPSPLSYTVTKHAGIGFAEWLSINHRHNGIGVSCLCPTAVATPQLALPAANEEDERIRAQVGLIQTPEEVADITIRGLAEETFLILPNERLGTSFLHKAQDYDRCLDHTARRVTAMRVM</sequence>
<dbReference type="PRINTS" id="PR00081">
    <property type="entry name" value="GDHRDH"/>
</dbReference>
<accession>A0A502EIX3</accession>
<dbReference type="OrthoDB" id="210852at2"/>
<dbReference type="Proteomes" id="UP000320095">
    <property type="component" value="Unassembled WGS sequence"/>
</dbReference>
<dbReference type="EMBL" id="RCZG01000001">
    <property type="protein sequence ID" value="TPG36450.1"/>
    <property type="molecule type" value="Genomic_DNA"/>
</dbReference>
<dbReference type="Gene3D" id="3.40.50.720">
    <property type="entry name" value="NAD(P)-binding Rossmann-like Domain"/>
    <property type="match status" value="1"/>
</dbReference>
<evidence type="ECO:0000313" key="4">
    <source>
        <dbReference type="Proteomes" id="UP000320095"/>
    </source>
</evidence>
<evidence type="ECO:0000313" key="3">
    <source>
        <dbReference type="EMBL" id="TPG36450.1"/>
    </source>
</evidence>
<dbReference type="InterPro" id="IPR036291">
    <property type="entry name" value="NAD(P)-bd_dom_sf"/>
</dbReference>
<evidence type="ECO:0000256" key="2">
    <source>
        <dbReference type="ARBA" id="ARBA00023002"/>
    </source>
</evidence>
<comment type="similarity">
    <text evidence="1">Belongs to the short-chain dehydrogenases/reductases (SDR) family.</text>
</comment>
<keyword evidence="4" id="KW-1185">Reference proteome</keyword>
<dbReference type="GO" id="GO:0016491">
    <property type="term" value="F:oxidoreductase activity"/>
    <property type="evidence" value="ECO:0007669"/>
    <property type="project" value="UniProtKB-KW"/>
</dbReference>
<dbReference type="PANTHER" id="PTHR43669">
    <property type="entry name" value="5-KETO-D-GLUCONATE 5-REDUCTASE"/>
    <property type="match status" value="1"/>
</dbReference>
<proteinExistence type="inferred from homology"/>
<comment type="caution">
    <text evidence="3">The sequence shown here is derived from an EMBL/GenBank/DDBJ whole genome shotgun (WGS) entry which is preliminary data.</text>
</comment>
<evidence type="ECO:0000256" key="1">
    <source>
        <dbReference type="ARBA" id="ARBA00006484"/>
    </source>
</evidence>
<dbReference type="AlphaFoldDB" id="A0A502EIX3"/>
<dbReference type="PANTHER" id="PTHR43669:SF3">
    <property type="entry name" value="ALCOHOL DEHYDROGENASE, PUTATIVE (AFU_ORTHOLOGUE AFUA_3G03445)-RELATED"/>
    <property type="match status" value="1"/>
</dbReference>
<keyword evidence="2" id="KW-0560">Oxidoreductase</keyword>